<proteinExistence type="inferred from homology"/>
<evidence type="ECO:0000256" key="4">
    <source>
        <dbReference type="RuleBase" id="RU000304"/>
    </source>
</evidence>
<dbReference type="GO" id="GO:0005737">
    <property type="term" value="C:cytoplasm"/>
    <property type="evidence" value="ECO:0007669"/>
    <property type="project" value="TreeGrafter"/>
</dbReference>
<keyword evidence="7" id="KW-1185">Reference proteome</keyword>
<organism evidence="6 7">
    <name type="scientific">Thamnocephalis sphaerospora</name>
    <dbReference type="NCBI Taxonomy" id="78915"/>
    <lineage>
        <taxon>Eukaryota</taxon>
        <taxon>Fungi</taxon>
        <taxon>Fungi incertae sedis</taxon>
        <taxon>Zoopagomycota</taxon>
        <taxon>Zoopagomycotina</taxon>
        <taxon>Zoopagomycetes</taxon>
        <taxon>Zoopagales</taxon>
        <taxon>Sigmoideomycetaceae</taxon>
        <taxon>Thamnocephalis</taxon>
    </lineage>
</organism>
<dbReference type="GO" id="GO:0035556">
    <property type="term" value="P:intracellular signal transduction"/>
    <property type="evidence" value="ECO:0007669"/>
    <property type="project" value="TreeGrafter"/>
</dbReference>
<dbReference type="PROSITE" id="PS00108">
    <property type="entry name" value="PROTEIN_KINASE_ST"/>
    <property type="match status" value="1"/>
</dbReference>
<dbReference type="EMBL" id="KZ992684">
    <property type="protein sequence ID" value="RKP07693.1"/>
    <property type="molecule type" value="Genomic_DNA"/>
</dbReference>
<dbReference type="Proteomes" id="UP000271241">
    <property type="component" value="Unassembled WGS sequence"/>
</dbReference>
<dbReference type="Pfam" id="PF00069">
    <property type="entry name" value="Pkinase"/>
    <property type="match status" value="1"/>
</dbReference>
<dbReference type="SMART" id="SM00220">
    <property type="entry name" value="S_TKc"/>
    <property type="match status" value="1"/>
</dbReference>
<evidence type="ECO:0000256" key="1">
    <source>
        <dbReference type="ARBA" id="ARBA00022741"/>
    </source>
</evidence>
<dbReference type="STRING" id="78915.A0A4P9XNX3"/>
<reference evidence="7" key="1">
    <citation type="journal article" date="2018" name="Nat. Microbiol.">
        <title>Leveraging single-cell genomics to expand the fungal tree of life.</title>
        <authorList>
            <person name="Ahrendt S.R."/>
            <person name="Quandt C.A."/>
            <person name="Ciobanu D."/>
            <person name="Clum A."/>
            <person name="Salamov A."/>
            <person name="Andreopoulos B."/>
            <person name="Cheng J.F."/>
            <person name="Woyke T."/>
            <person name="Pelin A."/>
            <person name="Henrissat B."/>
            <person name="Reynolds N.K."/>
            <person name="Benny G.L."/>
            <person name="Smith M.E."/>
            <person name="James T.Y."/>
            <person name="Grigoriev I.V."/>
        </authorList>
    </citation>
    <scope>NUCLEOTIDE SEQUENCE [LARGE SCALE GENOMIC DNA]</scope>
    <source>
        <strain evidence="7">RSA 1356</strain>
    </source>
</reference>
<feature type="binding site" evidence="3">
    <location>
        <position position="29"/>
    </location>
    <ligand>
        <name>ATP</name>
        <dbReference type="ChEBI" id="CHEBI:30616"/>
    </ligand>
</feature>
<dbReference type="AlphaFoldDB" id="A0A4P9XNX3"/>
<dbReference type="OrthoDB" id="68483at2759"/>
<evidence type="ECO:0000313" key="6">
    <source>
        <dbReference type="EMBL" id="RKP07693.1"/>
    </source>
</evidence>
<protein>
    <submittedName>
        <fullName evidence="6">Kinase-like domain-containing protein</fullName>
    </submittedName>
</protein>
<dbReference type="PANTHER" id="PTHR24346">
    <property type="entry name" value="MAP/MICROTUBULE AFFINITY-REGULATING KINASE"/>
    <property type="match status" value="1"/>
</dbReference>
<feature type="domain" description="Protein kinase" evidence="5">
    <location>
        <begin position="1"/>
        <end position="298"/>
    </location>
</feature>
<dbReference type="CDD" id="cd14008">
    <property type="entry name" value="STKc_LKB1_CaMKK"/>
    <property type="match status" value="1"/>
</dbReference>
<keyword evidence="2 3" id="KW-0067">ATP-binding</keyword>
<dbReference type="GO" id="GO:0005524">
    <property type="term" value="F:ATP binding"/>
    <property type="evidence" value="ECO:0007669"/>
    <property type="project" value="UniProtKB-UniRule"/>
</dbReference>
<dbReference type="FunFam" id="1.10.510.10:FF:000571">
    <property type="entry name" value="Maternal embryonic leucine zipper kinase"/>
    <property type="match status" value="1"/>
</dbReference>
<keyword evidence="6" id="KW-0418">Kinase</keyword>
<dbReference type="GO" id="GO:0004674">
    <property type="term" value="F:protein serine/threonine kinase activity"/>
    <property type="evidence" value="ECO:0007669"/>
    <property type="project" value="UniProtKB-KW"/>
</dbReference>
<dbReference type="SUPFAM" id="SSF56112">
    <property type="entry name" value="Protein kinase-like (PK-like)"/>
    <property type="match status" value="1"/>
</dbReference>
<comment type="similarity">
    <text evidence="4">Belongs to the protein kinase superfamily.</text>
</comment>
<dbReference type="InterPro" id="IPR000719">
    <property type="entry name" value="Prot_kinase_dom"/>
</dbReference>
<keyword evidence="1 3" id="KW-0547">Nucleotide-binding</keyword>
<evidence type="ECO:0000259" key="5">
    <source>
        <dbReference type="PROSITE" id="PS50011"/>
    </source>
</evidence>
<evidence type="ECO:0000256" key="3">
    <source>
        <dbReference type="PROSITE-ProRule" id="PRU10141"/>
    </source>
</evidence>
<dbReference type="InterPro" id="IPR017441">
    <property type="entry name" value="Protein_kinase_ATP_BS"/>
</dbReference>
<sequence length="381" mass="42801">MITGDLGRGVHGKVKLARDTITGQSCAIKIVDKSVRRRYRMSQYGGGMPSSREPHLDKIRREIAILKKCRHPNVVRLNEVIDDPDARKIYLILELLDGGEVRWKQPDADLPLLSQEDTRRIFRDVVLGLEYLHHQGIVHRDIKPANLLMTADSRTVKITDFGVSHLRAPRTASLRNSSTSSLAKTVGSPAFFAPELCYTGDVHRLSSGNRSNSSSRPPVTKAIDVWALGVTLYCLVYGRCPFMAETEWELFNVIPRKELTFPSDVVVSPLLRDLLQRLLTKDPTARITLSEVKRHPWVVADLPDPDGWRRATDPTRYTQVNVTDEEVKRAVTIKERIRNQIRRLSNTLGLRKRSKPAQPSANTVAAMFADDTTSSSSVSGH</sequence>
<evidence type="ECO:0000256" key="2">
    <source>
        <dbReference type="ARBA" id="ARBA00022840"/>
    </source>
</evidence>
<accession>A0A4P9XNX3</accession>
<dbReference type="InterPro" id="IPR008271">
    <property type="entry name" value="Ser/Thr_kinase_AS"/>
</dbReference>
<keyword evidence="4" id="KW-0723">Serine/threonine-protein kinase</keyword>
<keyword evidence="6" id="KW-0808">Transferase</keyword>
<gene>
    <name evidence="6" type="ORF">THASP1DRAFT_16672</name>
</gene>
<dbReference type="PROSITE" id="PS00107">
    <property type="entry name" value="PROTEIN_KINASE_ATP"/>
    <property type="match status" value="1"/>
</dbReference>
<dbReference type="InterPro" id="IPR011009">
    <property type="entry name" value="Kinase-like_dom_sf"/>
</dbReference>
<evidence type="ECO:0000313" key="7">
    <source>
        <dbReference type="Proteomes" id="UP000271241"/>
    </source>
</evidence>
<name>A0A4P9XNX3_9FUNG</name>
<dbReference type="PROSITE" id="PS50011">
    <property type="entry name" value="PROTEIN_KINASE_DOM"/>
    <property type="match status" value="1"/>
</dbReference>
<dbReference type="Gene3D" id="1.10.510.10">
    <property type="entry name" value="Transferase(Phosphotransferase) domain 1"/>
    <property type="match status" value="1"/>
</dbReference>
<dbReference type="PANTHER" id="PTHR24346:SF77">
    <property type="entry name" value="SERINE THREONINE PROTEIN KINASE"/>
    <property type="match status" value="1"/>
</dbReference>